<feature type="region of interest" description="Disordered" evidence="1">
    <location>
        <begin position="21"/>
        <end position="280"/>
    </location>
</feature>
<comment type="caution">
    <text evidence="2">The sequence shown here is derived from an EMBL/GenBank/DDBJ whole genome shotgun (WGS) entry which is preliminary data.</text>
</comment>
<feature type="compositionally biased region" description="Basic residues" evidence="1">
    <location>
        <begin position="189"/>
        <end position="199"/>
    </location>
</feature>
<keyword evidence="3" id="KW-1185">Reference proteome</keyword>
<protein>
    <submittedName>
        <fullName evidence="2">Uncharacterized protein</fullName>
    </submittedName>
</protein>
<evidence type="ECO:0000313" key="3">
    <source>
        <dbReference type="Proteomes" id="UP000037035"/>
    </source>
</evidence>
<dbReference type="VEuPathDB" id="FungiDB:VP01_6608g2"/>
<evidence type="ECO:0000256" key="1">
    <source>
        <dbReference type="SAM" id="MobiDB-lite"/>
    </source>
</evidence>
<dbReference type="Proteomes" id="UP000037035">
    <property type="component" value="Unassembled WGS sequence"/>
</dbReference>
<feature type="compositionally biased region" description="Polar residues" evidence="1">
    <location>
        <begin position="263"/>
        <end position="280"/>
    </location>
</feature>
<organism evidence="2 3">
    <name type="scientific">Puccinia sorghi</name>
    <dbReference type="NCBI Taxonomy" id="27349"/>
    <lineage>
        <taxon>Eukaryota</taxon>
        <taxon>Fungi</taxon>
        <taxon>Dikarya</taxon>
        <taxon>Basidiomycota</taxon>
        <taxon>Pucciniomycotina</taxon>
        <taxon>Pucciniomycetes</taxon>
        <taxon>Pucciniales</taxon>
        <taxon>Pucciniaceae</taxon>
        <taxon>Puccinia</taxon>
    </lineage>
</organism>
<proteinExistence type="predicted"/>
<accession>A0A0L6UF59</accession>
<feature type="compositionally biased region" description="Polar residues" evidence="1">
    <location>
        <begin position="39"/>
        <end position="56"/>
    </location>
</feature>
<evidence type="ECO:0000313" key="2">
    <source>
        <dbReference type="EMBL" id="KNZ47199.1"/>
    </source>
</evidence>
<feature type="compositionally biased region" description="Basic and acidic residues" evidence="1">
    <location>
        <begin position="222"/>
        <end position="237"/>
    </location>
</feature>
<name>A0A0L6UF59_9BASI</name>
<reference evidence="2 3" key="1">
    <citation type="submission" date="2015-08" db="EMBL/GenBank/DDBJ databases">
        <title>Next Generation Sequencing and Analysis of the Genome of Puccinia sorghi L Schw, the Causal Agent of Maize Common Rust.</title>
        <authorList>
            <person name="Rochi L."/>
            <person name="Burguener G."/>
            <person name="Darino M."/>
            <person name="Turjanski A."/>
            <person name="Kreff E."/>
            <person name="Dieguez M.J."/>
            <person name="Sacco F."/>
        </authorList>
    </citation>
    <scope>NUCLEOTIDE SEQUENCE [LARGE SCALE GENOMIC DNA]</scope>
    <source>
        <strain evidence="2 3">RO10H11247</strain>
    </source>
</reference>
<dbReference type="EMBL" id="LAVV01011950">
    <property type="protein sequence ID" value="KNZ47199.1"/>
    <property type="molecule type" value="Genomic_DNA"/>
</dbReference>
<feature type="compositionally biased region" description="Acidic residues" evidence="1">
    <location>
        <begin position="203"/>
        <end position="213"/>
    </location>
</feature>
<dbReference type="AlphaFoldDB" id="A0A0L6UF59"/>
<gene>
    <name evidence="2" type="ORF">VP01_6608g2</name>
</gene>
<feature type="compositionally biased region" description="Polar residues" evidence="1">
    <location>
        <begin position="115"/>
        <end position="140"/>
    </location>
</feature>
<feature type="compositionally biased region" description="Low complexity" evidence="1">
    <location>
        <begin position="97"/>
        <end position="114"/>
    </location>
</feature>
<feature type="compositionally biased region" description="Pro residues" evidence="1">
    <location>
        <begin position="86"/>
        <end position="96"/>
    </location>
</feature>
<sequence>MSHIRQTCSCGRQETKNYRIIDKNHPIDEAVSGSDLTALPSSSPVPARSQIPQAAQSIKKPQPTGKKPAQAPQPTKNPARPKKPSPRLPQPTPSKPPAVSKPKPGGPQPSKSASTTTRQPSAQPSRSGTSRSIAVQSNRKTSNHHIKQDLEESDPDSDPDYSQSASETTSHQSDEDYLQPAPPPFRPKSSLKRTTHHVHFDKEEEDASWDAEDLPPRPKRCNHQDSLRQSVKRDQHLHTCKIQNSIWPSDSGSSLRSKRSSKNPTIIESDSDGQDNNCNSYGRHGHDITYGTSAAVDNYAYSHFNILPRPRSKIGSDEILDMVEKGIPHRGHNHNPL</sequence>